<keyword evidence="3" id="KW-1185">Reference proteome</keyword>
<gene>
    <name evidence="2" type="ORF">BBK14_22965</name>
</gene>
<accession>A0A1S1PVC9</accession>
<dbReference type="InterPro" id="IPR002575">
    <property type="entry name" value="Aminoglycoside_PTrfase"/>
</dbReference>
<dbReference type="SUPFAM" id="SSF56112">
    <property type="entry name" value="Protein kinase-like (PK-like)"/>
    <property type="match status" value="1"/>
</dbReference>
<name>A0A1S1PVC9_9ACTN</name>
<proteinExistence type="predicted"/>
<dbReference type="PANTHER" id="PTHR11012:SF30">
    <property type="entry name" value="PROTEIN KINASE-LIKE DOMAIN-CONTAINING"/>
    <property type="match status" value="1"/>
</dbReference>
<dbReference type="OrthoDB" id="141068at2"/>
<organism evidence="2 3">
    <name type="scientific">Parafrankia soli</name>
    <dbReference type="NCBI Taxonomy" id="2599596"/>
    <lineage>
        <taxon>Bacteria</taxon>
        <taxon>Bacillati</taxon>
        <taxon>Actinomycetota</taxon>
        <taxon>Actinomycetes</taxon>
        <taxon>Frankiales</taxon>
        <taxon>Frankiaceae</taxon>
        <taxon>Parafrankia</taxon>
    </lineage>
</organism>
<protein>
    <submittedName>
        <fullName evidence="2">Aminoglycoside phosphotransferase</fullName>
    </submittedName>
</protein>
<dbReference type="Proteomes" id="UP000179769">
    <property type="component" value="Unassembled WGS sequence"/>
</dbReference>
<comment type="caution">
    <text evidence="2">The sequence shown here is derived from an EMBL/GenBank/DDBJ whole genome shotgun (WGS) entry which is preliminary data.</text>
</comment>
<dbReference type="EMBL" id="MAXA01000233">
    <property type="protein sequence ID" value="OHV24915.1"/>
    <property type="molecule type" value="Genomic_DNA"/>
</dbReference>
<dbReference type="InterPro" id="IPR011009">
    <property type="entry name" value="Kinase-like_dom_sf"/>
</dbReference>
<feature type="domain" description="CHK kinase-like" evidence="1">
    <location>
        <begin position="99"/>
        <end position="278"/>
    </location>
</feature>
<evidence type="ECO:0000259" key="1">
    <source>
        <dbReference type="SMART" id="SM00587"/>
    </source>
</evidence>
<dbReference type="Gene3D" id="3.90.1200.10">
    <property type="match status" value="1"/>
</dbReference>
<dbReference type="PANTHER" id="PTHR11012">
    <property type="entry name" value="PROTEIN KINASE-LIKE DOMAIN-CONTAINING"/>
    <property type="match status" value="1"/>
</dbReference>
<dbReference type="AlphaFoldDB" id="A0A1S1PVC9"/>
<evidence type="ECO:0000313" key="2">
    <source>
        <dbReference type="EMBL" id="OHV24915.1"/>
    </source>
</evidence>
<dbReference type="Pfam" id="PF01636">
    <property type="entry name" value="APH"/>
    <property type="match status" value="1"/>
</dbReference>
<sequence>MTAALASRHPGSEVGEVRLVLRDDGNNRRARFGVTYSAGTGPDTVFCKAEGLGEHRVLHRNNGNMFNEPDLFASGAPLPVDHPASYLVVIDRPAEDYVIVMEDVTGRGADPRDATRPMTPDQVAHGLRGLARLHSRYWGFSGETNPELAWVRTWAATEGFAGALRTRVPTGVERGIDLLPDEVRSRSADELVGLWWRYVESLAADPPTLLHGDAHIGNTYVLPDGDVGFLDWQVARRGGWSQDVGYFLVGSLTVADRREHEADLVAEYLGALELPGERRPSLEAGWLSYRASAAYGLAVWLSTLGTDGWQRRDVSLALAERYGAAFVELETEAALDRLRPCALEPLSP</sequence>
<evidence type="ECO:0000313" key="3">
    <source>
        <dbReference type="Proteomes" id="UP000179769"/>
    </source>
</evidence>
<dbReference type="InterPro" id="IPR015897">
    <property type="entry name" value="CHK_kinase-like"/>
</dbReference>
<dbReference type="GO" id="GO:0016740">
    <property type="term" value="F:transferase activity"/>
    <property type="evidence" value="ECO:0007669"/>
    <property type="project" value="UniProtKB-KW"/>
</dbReference>
<dbReference type="SMART" id="SM00587">
    <property type="entry name" value="CHK"/>
    <property type="match status" value="1"/>
</dbReference>
<reference evidence="3" key="1">
    <citation type="submission" date="2016-07" db="EMBL/GenBank/DDBJ databases">
        <title>Frankia sp. NRRL B-16219 Genome sequencing.</title>
        <authorList>
            <person name="Ghodhbane-Gtari F."/>
            <person name="Swanson E."/>
            <person name="Gueddou A."/>
            <person name="Louati M."/>
            <person name="Nouioui I."/>
            <person name="Hezbri K."/>
            <person name="Abebe-Akele F."/>
            <person name="Simpson S."/>
            <person name="Morris K."/>
            <person name="Thomas K."/>
            <person name="Gtari M."/>
            <person name="Tisa L.S."/>
        </authorList>
    </citation>
    <scope>NUCLEOTIDE SEQUENCE [LARGE SCALE GENOMIC DNA]</scope>
    <source>
        <strain evidence="3">NRRL B-16219</strain>
    </source>
</reference>
<dbReference type="RefSeq" id="WP_071065451.1">
    <property type="nucleotide sequence ID" value="NZ_MAXA01000233.1"/>
</dbReference>
<keyword evidence="2" id="KW-0808">Transferase</keyword>